<dbReference type="EMBL" id="BGZK01000592">
    <property type="protein sequence ID" value="GBP51911.1"/>
    <property type="molecule type" value="Genomic_DNA"/>
</dbReference>
<reference evidence="1 2" key="1">
    <citation type="journal article" date="2019" name="Commun. Biol.">
        <title>The bagworm genome reveals a unique fibroin gene that provides high tensile strength.</title>
        <authorList>
            <person name="Kono N."/>
            <person name="Nakamura H."/>
            <person name="Ohtoshi R."/>
            <person name="Tomita M."/>
            <person name="Numata K."/>
            <person name="Arakawa K."/>
        </authorList>
    </citation>
    <scope>NUCLEOTIDE SEQUENCE [LARGE SCALE GENOMIC DNA]</scope>
</reference>
<sequence length="118" mass="13533">MSCVVIITRKLKLWTGDPELYDATKDGPPKRWPNDLMLVADLFGSLSVDRMCDISIPSFLVSVRSWYCYWRPNRRCIVTQAPTVVVADNHSSLTIAERMFGNDESWDAVRTFCEKLSQ</sequence>
<name>A0A4C1WKX7_EUMVA</name>
<dbReference type="AlphaFoldDB" id="A0A4C1WKX7"/>
<protein>
    <submittedName>
        <fullName evidence="1">Uncharacterized protein</fullName>
    </submittedName>
</protein>
<accession>A0A4C1WKX7</accession>
<evidence type="ECO:0000313" key="2">
    <source>
        <dbReference type="Proteomes" id="UP000299102"/>
    </source>
</evidence>
<comment type="caution">
    <text evidence="1">The sequence shown here is derived from an EMBL/GenBank/DDBJ whole genome shotgun (WGS) entry which is preliminary data.</text>
</comment>
<proteinExistence type="predicted"/>
<evidence type="ECO:0000313" key="1">
    <source>
        <dbReference type="EMBL" id="GBP51911.1"/>
    </source>
</evidence>
<keyword evidence="2" id="KW-1185">Reference proteome</keyword>
<dbReference type="OrthoDB" id="7480128at2759"/>
<gene>
    <name evidence="1" type="ORF">EVAR_80005_1</name>
</gene>
<dbReference type="Proteomes" id="UP000299102">
    <property type="component" value="Unassembled WGS sequence"/>
</dbReference>
<organism evidence="1 2">
    <name type="scientific">Eumeta variegata</name>
    <name type="common">Bagworm moth</name>
    <name type="synonym">Eumeta japonica</name>
    <dbReference type="NCBI Taxonomy" id="151549"/>
    <lineage>
        <taxon>Eukaryota</taxon>
        <taxon>Metazoa</taxon>
        <taxon>Ecdysozoa</taxon>
        <taxon>Arthropoda</taxon>
        <taxon>Hexapoda</taxon>
        <taxon>Insecta</taxon>
        <taxon>Pterygota</taxon>
        <taxon>Neoptera</taxon>
        <taxon>Endopterygota</taxon>
        <taxon>Lepidoptera</taxon>
        <taxon>Glossata</taxon>
        <taxon>Ditrysia</taxon>
        <taxon>Tineoidea</taxon>
        <taxon>Psychidae</taxon>
        <taxon>Oiketicinae</taxon>
        <taxon>Eumeta</taxon>
    </lineage>
</organism>